<dbReference type="EMBL" id="VILF01000006">
    <property type="protein sequence ID" value="MTJ45689.1"/>
    <property type="molecule type" value="Genomic_DNA"/>
</dbReference>
<keyword evidence="2" id="KW-1185">Reference proteome</keyword>
<evidence type="ECO:0000313" key="2">
    <source>
        <dbReference type="Proteomes" id="UP001517388"/>
    </source>
</evidence>
<gene>
    <name evidence="1" type="ORF">FJR39_22245</name>
</gene>
<reference evidence="2" key="1">
    <citation type="journal article" date="2020" name="Toxins">
        <title>Phylogenomic Analysis of Secondary Metabolism in the Toxic Cyanobacterial Genera Anabaena, Dolichospermum and Aphanizomenon.</title>
        <authorList>
            <person name="Oesterholm J."/>
            <person name="Popin R.V."/>
            <person name="Fewer D.P."/>
            <person name="Sivonen K."/>
        </authorList>
    </citation>
    <scope>NUCLEOTIDE SEQUENCE [LARGE SCALE GENOMIC DNA]</scope>
    <source>
        <strain evidence="2">UHCC 0037</strain>
    </source>
</reference>
<dbReference type="Proteomes" id="UP001517388">
    <property type="component" value="Unassembled WGS sequence"/>
</dbReference>
<sequence length="40" mass="4694">MLQPGKNWQKGKLRIKVTLQFCPDEPEIEEIKEPESPLDE</sequence>
<accession>A0ACC7SBF8</accession>
<protein>
    <submittedName>
        <fullName evidence="1">Uncharacterized protein</fullName>
    </submittedName>
</protein>
<comment type="caution">
    <text evidence="1">The sequence shown here is derived from an EMBL/GenBank/DDBJ whole genome shotgun (WGS) entry which is preliminary data.</text>
</comment>
<evidence type="ECO:0000313" key="1">
    <source>
        <dbReference type="EMBL" id="MTJ45689.1"/>
    </source>
</evidence>
<proteinExistence type="predicted"/>
<name>A0ACC7SBF8_DOLFA</name>
<organism evidence="1 2">
    <name type="scientific">Dolichospermum flos-aquae UHCC 0037</name>
    <dbReference type="NCBI Taxonomy" id="2590026"/>
    <lineage>
        <taxon>Bacteria</taxon>
        <taxon>Bacillati</taxon>
        <taxon>Cyanobacteriota</taxon>
        <taxon>Cyanophyceae</taxon>
        <taxon>Nostocales</taxon>
        <taxon>Aphanizomenonaceae</taxon>
        <taxon>Dolichospermum</taxon>
    </lineage>
</organism>